<keyword evidence="3" id="KW-0238">DNA-binding</keyword>
<dbReference type="AlphaFoldDB" id="F0QS48"/>
<evidence type="ECO:0000313" key="5">
    <source>
        <dbReference type="EMBL" id="ADX98318.1"/>
    </source>
</evidence>
<dbReference type="HOGENOM" id="CLU_021095_4_1_14"/>
<dbReference type="REBASE" id="33784">
    <property type="entry name" value="S1.MsuILORF799P"/>
</dbReference>
<protein>
    <submittedName>
        <fullName evidence="5">Type I restriction-modification system specificity subunit</fullName>
        <ecNumber evidence="5">3.1.21.3</ecNumber>
    </submittedName>
</protein>
<proteinExistence type="inferred from homology"/>
<accession>F0QS48</accession>
<feature type="domain" description="Type I restriction modification DNA specificity" evidence="4">
    <location>
        <begin position="33"/>
        <end position="211"/>
    </location>
</feature>
<dbReference type="Pfam" id="PF01420">
    <property type="entry name" value="Methylase_S"/>
    <property type="match status" value="1"/>
</dbReference>
<dbReference type="STRING" id="768700.MSU_0796"/>
<dbReference type="SUPFAM" id="SSF116734">
    <property type="entry name" value="DNA methylase specificity domain"/>
    <property type="match status" value="1"/>
</dbReference>
<sequence>MNVLEKLKNLSISENNREIKTKEEGMQMPPPRWEWVTLDKLGSFETGNPWNSKFDISHSLNKNKGIPFVDGGTISQSKLHILGDKFYDPKYLPSKIKIFPKDTVCFVCVGSYPGESSILKTNGCISNNIYAFNSCENISFPKFFKYSLDFSDIKKKIFISSSTTTPRKALSRHKLLSIKFPCPPLNEQYLIGNTLSAYDELIENNERQIEVLQGIRTSIFKEWFVNLRFPENKGLSLNDLISAGGDELLRN</sequence>
<dbReference type="InterPro" id="IPR000055">
    <property type="entry name" value="Restrct_endonuc_typeI_TRD"/>
</dbReference>
<dbReference type="InterPro" id="IPR052021">
    <property type="entry name" value="Type-I_RS_S_subunit"/>
</dbReference>
<dbReference type="KEGG" id="mss:MSU_0796"/>
<organism evidence="5 6">
    <name type="scientific">Mycoplasma suis (strain Illinois)</name>
    <dbReference type="NCBI Taxonomy" id="768700"/>
    <lineage>
        <taxon>Bacteria</taxon>
        <taxon>Bacillati</taxon>
        <taxon>Mycoplasmatota</taxon>
        <taxon>Mollicutes</taxon>
        <taxon>Mycoplasmataceae</taxon>
        <taxon>Mycoplasma</taxon>
    </lineage>
</organism>
<keyword evidence="5" id="KW-0378">Hydrolase</keyword>
<evidence type="ECO:0000259" key="4">
    <source>
        <dbReference type="Pfam" id="PF01420"/>
    </source>
</evidence>
<dbReference type="GO" id="GO:0009307">
    <property type="term" value="P:DNA restriction-modification system"/>
    <property type="evidence" value="ECO:0007669"/>
    <property type="project" value="UniProtKB-KW"/>
</dbReference>
<dbReference type="EMBL" id="CP002525">
    <property type="protein sequence ID" value="ADX98318.1"/>
    <property type="molecule type" value="Genomic_DNA"/>
</dbReference>
<comment type="similarity">
    <text evidence="1">Belongs to the type-I restriction system S methylase family.</text>
</comment>
<evidence type="ECO:0000256" key="1">
    <source>
        <dbReference type="ARBA" id="ARBA00010923"/>
    </source>
</evidence>
<dbReference type="GO" id="GO:0009035">
    <property type="term" value="F:type I site-specific deoxyribonuclease activity"/>
    <property type="evidence" value="ECO:0007669"/>
    <property type="project" value="UniProtKB-EC"/>
</dbReference>
<gene>
    <name evidence="5" type="ordered locus">MSU_0796</name>
</gene>
<keyword evidence="6" id="KW-1185">Reference proteome</keyword>
<dbReference type="PANTHER" id="PTHR30408:SF12">
    <property type="entry name" value="TYPE I RESTRICTION ENZYME MJAVIII SPECIFICITY SUBUNIT"/>
    <property type="match status" value="1"/>
</dbReference>
<evidence type="ECO:0000313" key="6">
    <source>
        <dbReference type="Proteomes" id="UP000007484"/>
    </source>
</evidence>
<dbReference type="GO" id="GO:0003677">
    <property type="term" value="F:DNA binding"/>
    <property type="evidence" value="ECO:0007669"/>
    <property type="project" value="UniProtKB-KW"/>
</dbReference>
<name>F0QS48_MYCSL</name>
<dbReference type="EC" id="3.1.21.3" evidence="5"/>
<dbReference type="InterPro" id="IPR044946">
    <property type="entry name" value="Restrct_endonuc_typeI_TRD_sf"/>
</dbReference>
<keyword evidence="2" id="KW-0680">Restriction system</keyword>
<evidence type="ECO:0000256" key="3">
    <source>
        <dbReference type="ARBA" id="ARBA00023125"/>
    </source>
</evidence>
<dbReference type="RefSeq" id="WP_013609434.1">
    <property type="nucleotide sequence ID" value="NC_015155.1"/>
</dbReference>
<reference evidence="5 6" key="1">
    <citation type="journal article" date="2011" name="J. Bacteriol.">
        <title>Complete genome sequences of two hemotropic Mycoplasmas, Mycoplasma haemofelis strain Ohio2 and Mycoplasma suis strain Illinois.</title>
        <authorList>
            <person name="Messick J.B."/>
            <person name="Santos A.P."/>
            <person name="Guimaraes A.M."/>
        </authorList>
    </citation>
    <scope>NUCLEOTIDE SEQUENCE [LARGE SCALE GENOMIC DNA]</scope>
    <source>
        <strain evidence="5 6">Illinois</strain>
    </source>
</reference>
<dbReference type="Gene3D" id="3.90.220.20">
    <property type="entry name" value="DNA methylase specificity domains"/>
    <property type="match status" value="1"/>
</dbReference>
<dbReference type="PANTHER" id="PTHR30408">
    <property type="entry name" value="TYPE-1 RESTRICTION ENZYME ECOKI SPECIFICITY PROTEIN"/>
    <property type="match status" value="1"/>
</dbReference>
<dbReference type="Proteomes" id="UP000007484">
    <property type="component" value="Chromosome"/>
</dbReference>
<evidence type="ECO:0000256" key="2">
    <source>
        <dbReference type="ARBA" id="ARBA00022747"/>
    </source>
</evidence>